<proteinExistence type="inferred from homology"/>
<dbReference type="InterPro" id="IPR029044">
    <property type="entry name" value="Nucleotide-diphossugar_trans"/>
</dbReference>
<comment type="similarity">
    <text evidence="1">Belongs to the glycosyltransferase 2 family. WaaE/KdtX subfamily.</text>
</comment>
<feature type="domain" description="Glycosyltransferase 2-like" evidence="2">
    <location>
        <begin position="13"/>
        <end position="108"/>
    </location>
</feature>
<dbReference type="InterPro" id="IPR001173">
    <property type="entry name" value="Glyco_trans_2-like"/>
</dbReference>
<keyword evidence="4" id="KW-1185">Reference proteome</keyword>
<name>A0A1C2DG40_9HYPH</name>
<dbReference type="Pfam" id="PF00535">
    <property type="entry name" value="Glycos_transf_2"/>
    <property type="match status" value="1"/>
</dbReference>
<evidence type="ECO:0000259" key="2">
    <source>
        <dbReference type="Pfam" id="PF00535"/>
    </source>
</evidence>
<accession>A0A1C2DG40</accession>
<organism evidence="3 4">
    <name type="scientific">Mesorhizobium hungaricum</name>
    <dbReference type="NCBI Taxonomy" id="1566387"/>
    <lineage>
        <taxon>Bacteria</taxon>
        <taxon>Pseudomonadati</taxon>
        <taxon>Pseudomonadota</taxon>
        <taxon>Alphaproteobacteria</taxon>
        <taxon>Hyphomicrobiales</taxon>
        <taxon>Phyllobacteriaceae</taxon>
        <taxon>Mesorhizobium</taxon>
    </lineage>
</organism>
<dbReference type="AlphaFoldDB" id="A0A1C2DG40"/>
<dbReference type="PANTHER" id="PTHR43630">
    <property type="entry name" value="POLY-BETA-1,6-N-ACETYL-D-GLUCOSAMINE SYNTHASE"/>
    <property type="match status" value="1"/>
</dbReference>
<protein>
    <recommendedName>
        <fullName evidence="2">Glycosyltransferase 2-like domain-containing protein</fullName>
    </recommendedName>
</protein>
<comment type="caution">
    <text evidence="3">The sequence shown here is derived from an EMBL/GenBank/DDBJ whole genome shotgun (WGS) entry which is preliminary data.</text>
</comment>
<dbReference type="CDD" id="cd02511">
    <property type="entry name" value="Beta4Glucosyltransferase"/>
    <property type="match status" value="1"/>
</dbReference>
<evidence type="ECO:0000256" key="1">
    <source>
        <dbReference type="ARBA" id="ARBA00038494"/>
    </source>
</evidence>
<gene>
    <name evidence="3" type="ORF">QV13_24955</name>
</gene>
<dbReference type="PANTHER" id="PTHR43630:SF2">
    <property type="entry name" value="GLYCOSYLTRANSFERASE"/>
    <property type="match status" value="1"/>
</dbReference>
<sequence length="259" mass="29357">MLAEVLAPVYRVADEIVVLDSGSSDATLEIARVYGCRVERRAFDNFAAQRQAAQDLCSHDHVLFVDSDEVMSDALVDAVLQVKRQGFPGHVYAFRREWYVMGRKVRGLYPVNSPDYPIRLLDRRKSDFCNSSIVHESPSNSDDPVVLDRPLSHFTFPTKAEFNKKLAFYSSLHADTVLGWNKPVPSRTNAAVRAVSAFCKWYFMKRLVLDGRAGFHCARYAARYTYLKYEHARQAHGRGDRDGRTITKIMGIVMGMVAI</sequence>
<dbReference type="STRING" id="1566387.QV13_24955"/>
<dbReference type="EMBL" id="MDEO01000036">
    <property type="protein sequence ID" value="OCX13728.1"/>
    <property type="molecule type" value="Genomic_DNA"/>
</dbReference>
<evidence type="ECO:0000313" key="3">
    <source>
        <dbReference type="EMBL" id="OCX13728.1"/>
    </source>
</evidence>
<reference evidence="3 4" key="1">
    <citation type="submission" date="2016-08" db="EMBL/GenBank/DDBJ databases">
        <title>Whole genome sequence of Mesorhizobium sp. strain UASWS1009 isolated from industrial sewage.</title>
        <authorList>
            <person name="Crovadore J."/>
            <person name="Calmin G."/>
            <person name="Chablais R."/>
            <person name="Cochard B."/>
            <person name="Lefort F."/>
        </authorList>
    </citation>
    <scope>NUCLEOTIDE SEQUENCE [LARGE SCALE GENOMIC DNA]</scope>
    <source>
        <strain evidence="3 4">UASWS1009</strain>
    </source>
</reference>
<dbReference type="Gene3D" id="3.90.550.10">
    <property type="entry name" value="Spore Coat Polysaccharide Biosynthesis Protein SpsA, Chain A"/>
    <property type="match status" value="1"/>
</dbReference>
<dbReference type="SUPFAM" id="SSF53448">
    <property type="entry name" value="Nucleotide-diphospho-sugar transferases"/>
    <property type="match status" value="1"/>
</dbReference>
<dbReference type="Proteomes" id="UP000094412">
    <property type="component" value="Unassembled WGS sequence"/>
</dbReference>
<evidence type="ECO:0000313" key="4">
    <source>
        <dbReference type="Proteomes" id="UP000094412"/>
    </source>
</evidence>